<dbReference type="HOGENOM" id="CLU_2647376_0_0_5"/>
<dbReference type="Proteomes" id="UP000019666">
    <property type="component" value="Unassembled WGS sequence"/>
</dbReference>
<sequence>MRERLLYASENGDRWSLAGERGTGQVVVRHRANLASGGQVSDVSLGAFLGQGGLGPEKQELLHLIGSLIGGAQDDSSDPAIS</sequence>
<evidence type="ECO:0000313" key="2">
    <source>
        <dbReference type="Proteomes" id="UP000019666"/>
    </source>
</evidence>
<proteinExistence type="predicted"/>
<dbReference type="EMBL" id="AOSK01000070">
    <property type="protein sequence ID" value="EYD75607.1"/>
    <property type="molecule type" value="Genomic_DNA"/>
</dbReference>
<evidence type="ECO:0000313" key="1">
    <source>
        <dbReference type="EMBL" id="EYD75607.1"/>
    </source>
</evidence>
<dbReference type="STRING" id="442562.Rumeso_02823"/>
<organism evidence="1 2">
    <name type="scientific">Rubellimicrobium mesophilum DSM 19309</name>
    <dbReference type="NCBI Taxonomy" id="442562"/>
    <lineage>
        <taxon>Bacteria</taxon>
        <taxon>Pseudomonadati</taxon>
        <taxon>Pseudomonadota</taxon>
        <taxon>Alphaproteobacteria</taxon>
        <taxon>Rhodobacterales</taxon>
        <taxon>Roseobacteraceae</taxon>
        <taxon>Rubellimicrobium</taxon>
    </lineage>
</organism>
<gene>
    <name evidence="1" type="ORF">Rumeso_02823</name>
</gene>
<dbReference type="AlphaFoldDB" id="A0A017HMA3"/>
<name>A0A017HMA3_9RHOB</name>
<comment type="caution">
    <text evidence="1">The sequence shown here is derived from an EMBL/GenBank/DDBJ whole genome shotgun (WGS) entry which is preliminary data.</text>
</comment>
<reference evidence="1 2" key="1">
    <citation type="submission" date="2013-02" db="EMBL/GenBank/DDBJ databases">
        <authorList>
            <person name="Fiebig A."/>
            <person name="Goeker M."/>
            <person name="Klenk H.-P.P."/>
        </authorList>
    </citation>
    <scope>NUCLEOTIDE SEQUENCE [LARGE SCALE GENOMIC DNA]</scope>
    <source>
        <strain evidence="1 2">DSM 19309</strain>
    </source>
</reference>
<protein>
    <submittedName>
        <fullName evidence="1">Uncharacterized protein</fullName>
    </submittedName>
</protein>
<keyword evidence="2" id="KW-1185">Reference proteome</keyword>
<accession>A0A017HMA3</accession>